<reference evidence="2" key="1">
    <citation type="submission" date="2018-05" db="EMBL/GenBank/DDBJ databases">
        <authorList>
            <person name="Lanie J.A."/>
            <person name="Ng W.-L."/>
            <person name="Kazmierczak K.M."/>
            <person name="Andrzejewski T.M."/>
            <person name="Davidsen T.M."/>
            <person name="Wayne K.J."/>
            <person name="Tettelin H."/>
            <person name="Glass J.I."/>
            <person name="Rusch D."/>
            <person name="Podicherti R."/>
            <person name="Tsui H.-C.T."/>
            <person name="Winkler M.E."/>
        </authorList>
    </citation>
    <scope>NUCLEOTIDE SEQUENCE</scope>
</reference>
<organism evidence="2">
    <name type="scientific">marine metagenome</name>
    <dbReference type="NCBI Taxonomy" id="408172"/>
    <lineage>
        <taxon>unclassified sequences</taxon>
        <taxon>metagenomes</taxon>
        <taxon>ecological metagenomes</taxon>
    </lineage>
</organism>
<feature type="transmembrane region" description="Helical" evidence="1">
    <location>
        <begin position="6"/>
        <end position="25"/>
    </location>
</feature>
<sequence length="93" mass="10557">MRVKEVSGASWLWIVLLLGLSLRLLGLMEPLIDKQAWRQTDTAAIARNYYEEGYTLFHPRVDWRGTSSGFVESNFPLYPFVVGLLYSVVGGAY</sequence>
<evidence type="ECO:0000313" key="2">
    <source>
        <dbReference type="EMBL" id="SVD76026.1"/>
    </source>
</evidence>
<proteinExistence type="predicted"/>
<evidence type="ECO:0008006" key="3">
    <source>
        <dbReference type="Google" id="ProtNLM"/>
    </source>
</evidence>
<gene>
    <name evidence="2" type="ORF">METZ01_LOCUS428880</name>
</gene>
<feature type="non-terminal residue" evidence="2">
    <location>
        <position position="93"/>
    </location>
</feature>
<evidence type="ECO:0000256" key="1">
    <source>
        <dbReference type="SAM" id="Phobius"/>
    </source>
</evidence>
<dbReference type="EMBL" id="UINC01171453">
    <property type="protein sequence ID" value="SVD76026.1"/>
    <property type="molecule type" value="Genomic_DNA"/>
</dbReference>
<dbReference type="AlphaFoldDB" id="A0A382XYC4"/>
<keyword evidence="1" id="KW-1133">Transmembrane helix</keyword>
<protein>
    <recommendedName>
        <fullName evidence="3">Glycosyltransferase RgtA/B/C/D-like domain-containing protein</fullName>
    </recommendedName>
</protein>
<keyword evidence="1" id="KW-0472">Membrane</keyword>
<keyword evidence="1" id="KW-0812">Transmembrane</keyword>
<accession>A0A382XYC4</accession>
<name>A0A382XYC4_9ZZZZ</name>